<name>A0A381YVY3_9ZZZZ</name>
<reference evidence="1" key="1">
    <citation type="submission" date="2018-05" db="EMBL/GenBank/DDBJ databases">
        <authorList>
            <person name="Lanie J.A."/>
            <person name="Ng W.-L."/>
            <person name="Kazmierczak K.M."/>
            <person name="Andrzejewski T.M."/>
            <person name="Davidsen T.M."/>
            <person name="Wayne K.J."/>
            <person name="Tettelin H."/>
            <person name="Glass J.I."/>
            <person name="Rusch D."/>
            <person name="Podicherti R."/>
            <person name="Tsui H.-C.T."/>
            <person name="Winkler M.E."/>
        </authorList>
    </citation>
    <scope>NUCLEOTIDE SEQUENCE</scope>
</reference>
<sequence length="24" mass="2950">MILFIFVRNNFYSTRIFIQPSDID</sequence>
<proteinExistence type="predicted"/>
<accession>A0A381YVY3</accession>
<dbReference type="AlphaFoldDB" id="A0A381YVY3"/>
<evidence type="ECO:0000313" key="1">
    <source>
        <dbReference type="EMBL" id="SVA81119.1"/>
    </source>
</evidence>
<dbReference type="EMBL" id="UINC01019186">
    <property type="protein sequence ID" value="SVA81119.1"/>
    <property type="molecule type" value="Genomic_DNA"/>
</dbReference>
<gene>
    <name evidence="1" type="ORF">METZ01_LOCUS133973</name>
</gene>
<organism evidence="1">
    <name type="scientific">marine metagenome</name>
    <dbReference type="NCBI Taxonomy" id="408172"/>
    <lineage>
        <taxon>unclassified sequences</taxon>
        <taxon>metagenomes</taxon>
        <taxon>ecological metagenomes</taxon>
    </lineage>
</organism>
<protein>
    <submittedName>
        <fullName evidence="1">Uncharacterized protein</fullName>
    </submittedName>
</protein>